<dbReference type="RefSeq" id="WP_286287503.1">
    <property type="nucleotide sequence ID" value="NZ_JASXSZ010000001.1"/>
</dbReference>
<dbReference type="PROSITE" id="PS50968">
    <property type="entry name" value="BIOTINYL_LIPOYL"/>
    <property type="match status" value="1"/>
</dbReference>
<protein>
    <recommendedName>
        <fullName evidence="4">Dihydrolipoamide acetyltransferase component of pyruvate dehydrogenase complex</fullName>
        <ecNumber evidence="4">2.3.1.-</ecNumber>
    </recommendedName>
</protein>
<dbReference type="InterPro" id="IPR011053">
    <property type="entry name" value="Single_hybrid_motif"/>
</dbReference>
<dbReference type="InterPro" id="IPR001078">
    <property type="entry name" value="2-oxoacid_DH_actylTfrase"/>
</dbReference>
<keyword evidence="4 7" id="KW-0808">Transferase</keyword>
<dbReference type="EMBL" id="JASXSZ010000001">
    <property type="protein sequence ID" value="MDL9978785.1"/>
    <property type="molecule type" value="Genomic_DNA"/>
</dbReference>
<name>A0ABT7MWG2_9MICO</name>
<dbReference type="InterPro" id="IPR004167">
    <property type="entry name" value="PSBD"/>
</dbReference>
<dbReference type="InterPro" id="IPR023213">
    <property type="entry name" value="CAT-like_dom_sf"/>
</dbReference>
<comment type="similarity">
    <text evidence="2 4">Belongs to the 2-oxoacid dehydrogenase family.</text>
</comment>
<dbReference type="CDD" id="cd06849">
    <property type="entry name" value="lipoyl_domain"/>
    <property type="match status" value="1"/>
</dbReference>
<feature type="domain" description="Peripheral subunit-binding (PSBD)" evidence="6">
    <location>
        <begin position="159"/>
        <end position="196"/>
    </location>
</feature>
<evidence type="ECO:0000256" key="1">
    <source>
        <dbReference type="ARBA" id="ARBA00001938"/>
    </source>
</evidence>
<dbReference type="PANTHER" id="PTHR23151">
    <property type="entry name" value="DIHYDROLIPOAMIDE ACETYL/SUCCINYL-TRANSFERASE-RELATED"/>
    <property type="match status" value="1"/>
</dbReference>
<evidence type="ECO:0000259" key="5">
    <source>
        <dbReference type="PROSITE" id="PS50968"/>
    </source>
</evidence>
<dbReference type="PROSITE" id="PS00189">
    <property type="entry name" value="LIPOYL"/>
    <property type="match status" value="1"/>
</dbReference>
<comment type="caution">
    <text evidence="7">The sequence shown here is derived from an EMBL/GenBank/DDBJ whole genome shotgun (WGS) entry which is preliminary data.</text>
</comment>
<reference evidence="7 8" key="1">
    <citation type="submission" date="2023-06" db="EMBL/GenBank/DDBJ databases">
        <title>Microbacterium sp. nov., isolated from a waste landfill.</title>
        <authorList>
            <person name="Wen W."/>
        </authorList>
    </citation>
    <scope>NUCLEOTIDE SEQUENCE [LARGE SCALE GENOMIC DNA]</scope>
    <source>
        <strain evidence="7 8">ASV49</strain>
    </source>
</reference>
<gene>
    <name evidence="7" type="ORF">QSV35_05545</name>
</gene>
<evidence type="ECO:0000259" key="6">
    <source>
        <dbReference type="PROSITE" id="PS51826"/>
    </source>
</evidence>
<dbReference type="Pfam" id="PF00364">
    <property type="entry name" value="Biotin_lipoyl"/>
    <property type="match status" value="1"/>
</dbReference>
<dbReference type="EC" id="2.3.1.-" evidence="4"/>
<organism evidence="7 8">
    <name type="scientific">Microbacterium candidum</name>
    <dbReference type="NCBI Taxonomy" id="3041922"/>
    <lineage>
        <taxon>Bacteria</taxon>
        <taxon>Bacillati</taxon>
        <taxon>Actinomycetota</taxon>
        <taxon>Actinomycetes</taxon>
        <taxon>Micrococcales</taxon>
        <taxon>Microbacteriaceae</taxon>
        <taxon>Microbacterium</taxon>
    </lineage>
</organism>
<keyword evidence="4 7" id="KW-0012">Acyltransferase</keyword>
<keyword evidence="8" id="KW-1185">Reference proteome</keyword>
<dbReference type="InterPro" id="IPR003016">
    <property type="entry name" value="2-oxoA_DH_lipoyl-BS"/>
</dbReference>
<dbReference type="PROSITE" id="PS51826">
    <property type="entry name" value="PSBD"/>
    <property type="match status" value="1"/>
</dbReference>
<evidence type="ECO:0000256" key="3">
    <source>
        <dbReference type="ARBA" id="ARBA00022823"/>
    </source>
</evidence>
<dbReference type="InterPro" id="IPR000089">
    <property type="entry name" value="Biotin_lipoyl"/>
</dbReference>
<dbReference type="Pfam" id="PF00198">
    <property type="entry name" value="2-oxoacid_dh"/>
    <property type="match status" value="1"/>
</dbReference>
<accession>A0ABT7MWG2</accession>
<dbReference type="SUPFAM" id="SSF47005">
    <property type="entry name" value="Peripheral subunit-binding domain of 2-oxo acid dehydrogenase complex"/>
    <property type="match status" value="1"/>
</dbReference>
<comment type="cofactor">
    <cofactor evidence="1 4">
        <name>(R)-lipoate</name>
        <dbReference type="ChEBI" id="CHEBI:83088"/>
    </cofactor>
</comment>
<sequence length="467" mass="47721">MAEIIRMPEVMAGATEAAIQTWLVQPGASVAVAQTIAEIETEKAIVEFPAEFAGTVGRLLVPEGDSVTVGDPILVLLAEGEEEGAVDAALAAAGGLASSAAASVPAAPAPPAATTEATVPQAVADTPSTQPAGDVASVATAPAVPPAPAPVPHPGDRLFASPLVRRLAAQNGVALADVPGTGPNGRVVRRDLERHLEAAASVPAPAGPAPVVPAPVVPAPPVPAPPAPEAIVAATTGPAAAEYEDIPLDRMRRAIARRLTESKSTVPHFYLVADCRVDELLALRARVNESAPRKISVNDFTLKAVAAALVDVPEANAIWNGDSIRRFASVDLAVAVATDGGLTTPVLRGVERMPLSVVSATIAELAERARAGRLKQHELEGGSFSVSNLGMYGTTQFSAILNPPQSGILAVGAAQRRPVVGADGQLDVGTVMTVTLSADHRVLDGALAGEWLAAFQRRIENPLSILI</sequence>
<proteinExistence type="inferred from homology"/>
<dbReference type="Gene3D" id="2.40.50.100">
    <property type="match status" value="1"/>
</dbReference>
<dbReference type="PANTHER" id="PTHR23151:SF90">
    <property type="entry name" value="DIHYDROLIPOYLLYSINE-RESIDUE ACETYLTRANSFERASE COMPONENT OF PYRUVATE DEHYDROGENASE COMPLEX, MITOCHONDRIAL-RELATED"/>
    <property type="match status" value="1"/>
</dbReference>
<dbReference type="InterPro" id="IPR036625">
    <property type="entry name" value="E3-bd_dom_sf"/>
</dbReference>
<keyword evidence="3 4" id="KW-0450">Lipoyl</keyword>
<dbReference type="GO" id="GO:0016746">
    <property type="term" value="F:acyltransferase activity"/>
    <property type="evidence" value="ECO:0007669"/>
    <property type="project" value="UniProtKB-KW"/>
</dbReference>
<dbReference type="Proteomes" id="UP001235064">
    <property type="component" value="Unassembled WGS sequence"/>
</dbReference>
<dbReference type="Gene3D" id="3.30.559.10">
    <property type="entry name" value="Chloramphenicol acetyltransferase-like domain"/>
    <property type="match status" value="1"/>
</dbReference>
<evidence type="ECO:0000313" key="8">
    <source>
        <dbReference type="Proteomes" id="UP001235064"/>
    </source>
</evidence>
<dbReference type="InterPro" id="IPR045257">
    <property type="entry name" value="E2/Pdx1"/>
</dbReference>
<dbReference type="Gene3D" id="4.10.320.10">
    <property type="entry name" value="E3-binding domain"/>
    <property type="match status" value="1"/>
</dbReference>
<feature type="domain" description="Lipoyl-binding" evidence="5">
    <location>
        <begin position="2"/>
        <end position="77"/>
    </location>
</feature>
<dbReference type="SUPFAM" id="SSF52777">
    <property type="entry name" value="CoA-dependent acyltransferases"/>
    <property type="match status" value="1"/>
</dbReference>
<dbReference type="Pfam" id="PF02817">
    <property type="entry name" value="E3_binding"/>
    <property type="match status" value="1"/>
</dbReference>
<evidence type="ECO:0000256" key="2">
    <source>
        <dbReference type="ARBA" id="ARBA00007317"/>
    </source>
</evidence>
<evidence type="ECO:0000256" key="4">
    <source>
        <dbReference type="RuleBase" id="RU003423"/>
    </source>
</evidence>
<evidence type="ECO:0000313" key="7">
    <source>
        <dbReference type="EMBL" id="MDL9978785.1"/>
    </source>
</evidence>
<dbReference type="SUPFAM" id="SSF51230">
    <property type="entry name" value="Single hybrid motif"/>
    <property type="match status" value="1"/>
</dbReference>